<dbReference type="EMBL" id="BAOP01000037">
    <property type="protein sequence ID" value="GAC81545.1"/>
    <property type="molecule type" value="Genomic_DNA"/>
</dbReference>
<keyword evidence="2" id="KW-1185">Reference proteome</keyword>
<protein>
    <submittedName>
        <fullName evidence="1">Uncharacterized protein</fullName>
    </submittedName>
</protein>
<reference evidence="1 2" key="1">
    <citation type="submission" date="2013-02" db="EMBL/GenBank/DDBJ databases">
        <title>Whole genome shotgun sequence of Gordonia malaquae NBRC 108250.</title>
        <authorList>
            <person name="Yoshida I."/>
            <person name="Hosoyama A."/>
            <person name="Tsuchikane K."/>
            <person name="Ando Y."/>
            <person name="Baba S."/>
            <person name="Ohji S."/>
            <person name="Hamada M."/>
            <person name="Tamura T."/>
            <person name="Yamazoe A."/>
            <person name="Yamazaki S."/>
            <person name="Fujita N."/>
        </authorList>
    </citation>
    <scope>NUCLEOTIDE SEQUENCE [LARGE SCALE GENOMIC DNA]</scope>
    <source>
        <strain evidence="1 2">NBRC 108250</strain>
    </source>
</reference>
<accession>M3UN91</accession>
<dbReference type="AlphaFoldDB" id="M3UN91"/>
<dbReference type="Proteomes" id="UP000035009">
    <property type="component" value="Unassembled WGS sequence"/>
</dbReference>
<evidence type="ECO:0000313" key="1">
    <source>
        <dbReference type="EMBL" id="GAC81545.1"/>
    </source>
</evidence>
<gene>
    <name evidence="1" type="ORF">GM1_037_00160</name>
</gene>
<name>M3UN91_GORML</name>
<evidence type="ECO:0000313" key="2">
    <source>
        <dbReference type="Proteomes" id="UP000035009"/>
    </source>
</evidence>
<comment type="caution">
    <text evidence="1">The sequence shown here is derived from an EMBL/GenBank/DDBJ whole genome shotgun (WGS) entry which is preliminary data.</text>
</comment>
<organism evidence="1 2">
    <name type="scientific">Gordonia malaquae NBRC 108250</name>
    <dbReference type="NCBI Taxonomy" id="1223542"/>
    <lineage>
        <taxon>Bacteria</taxon>
        <taxon>Bacillati</taxon>
        <taxon>Actinomycetota</taxon>
        <taxon>Actinomycetes</taxon>
        <taxon>Mycobacteriales</taxon>
        <taxon>Gordoniaceae</taxon>
        <taxon>Gordonia</taxon>
    </lineage>
</organism>
<sequence length="79" mass="8637">MEARGVRRQHRMACIVTKELLGGFRTAVATAVEMSGADQFGRCLMSFGKGWLAERDLFAARRDQNGRARLIPSVAPSGV</sequence>
<proteinExistence type="predicted"/>